<evidence type="ECO:0000256" key="1">
    <source>
        <dbReference type="ARBA" id="ARBA00004236"/>
    </source>
</evidence>
<organism evidence="10 11">
    <name type="scientific">Lederbergia lenta</name>
    <name type="common">Bacillus lentus</name>
    <dbReference type="NCBI Taxonomy" id="1467"/>
    <lineage>
        <taxon>Bacteria</taxon>
        <taxon>Bacillati</taxon>
        <taxon>Bacillota</taxon>
        <taxon>Bacilli</taxon>
        <taxon>Bacillales</taxon>
        <taxon>Bacillaceae</taxon>
        <taxon>Lederbergia</taxon>
    </lineage>
</organism>
<dbReference type="Pfam" id="PF00015">
    <property type="entry name" value="MCPsignal"/>
    <property type="match status" value="1"/>
</dbReference>
<evidence type="ECO:0000259" key="8">
    <source>
        <dbReference type="PROSITE" id="PS50111"/>
    </source>
</evidence>
<dbReference type="PROSITE" id="PS50111">
    <property type="entry name" value="CHEMOTAXIS_TRANSDUC_2"/>
    <property type="match status" value="1"/>
</dbReference>
<dbReference type="PROSITE" id="PS50885">
    <property type="entry name" value="HAMP"/>
    <property type="match status" value="1"/>
</dbReference>
<evidence type="ECO:0000259" key="9">
    <source>
        <dbReference type="PROSITE" id="PS50885"/>
    </source>
</evidence>
<keyword evidence="7" id="KW-0812">Transmembrane</keyword>
<dbReference type="SUPFAM" id="SSF58104">
    <property type="entry name" value="Methyl-accepting chemotaxis protein (MCP) signaling domain"/>
    <property type="match status" value="1"/>
</dbReference>
<protein>
    <submittedName>
        <fullName evidence="10">Methyl-accepting chemotaxis sensory transducer</fullName>
    </submittedName>
</protein>
<evidence type="ECO:0000256" key="5">
    <source>
        <dbReference type="ARBA" id="ARBA00029447"/>
    </source>
</evidence>
<dbReference type="CDD" id="cd06225">
    <property type="entry name" value="HAMP"/>
    <property type="match status" value="1"/>
</dbReference>
<sequence>MRSRINFRNVFLRPSIGKRLLVNLLLFSMIPIIFIGFFSYEVSSSLIRDKVSDVTQELITQVARNYEQKVAEMERITLNIATSKNVSDGLDTFGSEEGSYEYILQKNTLDQYLGHQSVTSNDIKSLIIVSEKEIYGEKNEFSINTESPEMKEMLDQIHTAKGTVVWLSIPNEESETGHAVFLGREVANSKGVLLAEIDNSVFNESIQEIKLGETGYLSILNNNWEVIVNSVEKGENESSLLVKEIQKLNFKETDTITFFSKHNELVTTKKMENTDWTLFSSVPIKELTTETSEIAKVTIIVGAITFLLSLVVALIIARRMTKPIKKVTEMMKEVEIGNLQIASQLENSTYRQDEIGQLTDSLKNMVEGIRKMIIDTSNTAEIMSSSSLRLSENAVYNRNLSDQTNESIQHVAHLSFETVASTEESAVAFESIAIDIQKIAEASSKVSSNSVLMSAEAEKGQGYISNAVTEIEKVNKTVGESVQLIEELDVRSNQVAQITGIISSIADQTNLLALNASIEAARAGEHGQGFTVVADEVRKLAQQSQNATKDIGALISEIQSSTKSTVLKVTKGKEEVIKSNQAMEEAGLQFRTIMTSIQGISEQIKEVTAIIHEISANSEEVSATVHVMNENTSHSNQMATKIQKDVAKQLESIDQASIDSKELEHISQKLLKAIQVFKV</sequence>
<comment type="similarity">
    <text evidence="5">Belongs to the methyl-accepting chemotaxis (MCP) protein family.</text>
</comment>
<dbReference type="EMBL" id="LS483476">
    <property type="protein sequence ID" value="SQI55458.1"/>
    <property type="molecule type" value="Genomic_DNA"/>
</dbReference>
<reference evidence="10 11" key="1">
    <citation type="submission" date="2018-06" db="EMBL/GenBank/DDBJ databases">
        <authorList>
            <consortium name="Pathogen Informatics"/>
            <person name="Doyle S."/>
        </authorList>
    </citation>
    <scope>NUCLEOTIDE SEQUENCE [LARGE SCALE GENOMIC DNA]</scope>
    <source>
        <strain evidence="10 11">NCTC4824</strain>
    </source>
</reference>
<keyword evidence="3 7" id="KW-0472">Membrane</keyword>
<dbReference type="Gene3D" id="6.10.340.10">
    <property type="match status" value="1"/>
</dbReference>
<keyword evidence="11" id="KW-1185">Reference proteome</keyword>
<dbReference type="GO" id="GO:0005886">
    <property type="term" value="C:plasma membrane"/>
    <property type="evidence" value="ECO:0007669"/>
    <property type="project" value="UniProtKB-SubCell"/>
</dbReference>
<accession>A0A2X4W645</accession>
<dbReference type="STRING" id="1348624.GCA_001591545_00570"/>
<dbReference type="Gene3D" id="3.30.450.20">
    <property type="entry name" value="PAS domain"/>
    <property type="match status" value="1"/>
</dbReference>
<keyword evidence="7" id="KW-1133">Transmembrane helix</keyword>
<evidence type="ECO:0000256" key="6">
    <source>
        <dbReference type="PROSITE-ProRule" id="PRU00284"/>
    </source>
</evidence>
<comment type="subcellular location">
    <subcellularLocation>
        <location evidence="1">Cell membrane</location>
    </subcellularLocation>
</comment>
<feature type="domain" description="HAMP" evidence="9">
    <location>
        <begin position="318"/>
        <end position="374"/>
    </location>
</feature>
<evidence type="ECO:0000256" key="4">
    <source>
        <dbReference type="ARBA" id="ARBA00023224"/>
    </source>
</evidence>
<dbReference type="Proteomes" id="UP000249134">
    <property type="component" value="Chromosome 1"/>
</dbReference>
<dbReference type="Gene3D" id="1.10.287.950">
    <property type="entry name" value="Methyl-accepting chemotaxis protein"/>
    <property type="match status" value="1"/>
</dbReference>
<gene>
    <name evidence="10" type="primary">mcpB_5</name>
    <name evidence="10" type="ORF">NCTC4824_01483</name>
</gene>
<evidence type="ECO:0000256" key="3">
    <source>
        <dbReference type="ARBA" id="ARBA00023136"/>
    </source>
</evidence>
<evidence type="ECO:0000256" key="2">
    <source>
        <dbReference type="ARBA" id="ARBA00022475"/>
    </source>
</evidence>
<evidence type="ECO:0000256" key="7">
    <source>
        <dbReference type="SAM" id="Phobius"/>
    </source>
</evidence>
<dbReference type="Pfam" id="PF00672">
    <property type="entry name" value="HAMP"/>
    <property type="match status" value="1"/>
</dbReference>
<feature type="domain" description="Methyl-accepting transducer" evidence="8">
    <location>
        <begin position="393"/>
        <end position="629"/>
    </location>
</feature>
<keyword evidence="4 6" id="KW-0807">Transducer</keyword>
<dbReference type="AlphaFoldDB" id="A0A2X4W645"/>
<dbReference type="CDD" id="cd11386">
    <property type="entry name" value="MCP_signal"/>
    <property type="match status" value="1"/>
</dbReference>
<name>A0A2X4W645_LEDLE</name>
<evidence type="ECO:0000313" key="11">
    <source>
        <dbReference type="Proteomes" id="UP000249134"/>
    </source>
</evidence>
<dbReference type="InterPro" id="IPR003660">
    <property type="entry name" value="HAMP_dom"/>
</dbReference>
<dbReference type="PANTHER" id="PTHR32089:SF112">
    <property type="entry name" value="LYSOZYME-LIKE PROTEIN-RELATED"/>
    <property type="match status" value="1"/>
</dbReference>
<dbReference type="GO" id="GO:0007165">
    <property type="term" value="P:signal transduction"/>
    <property type="evidence" value="ECO:0007669"/>
    <property type="project" value="UniProtKB-KW"/>
</dbReference>
<keyword evidence="2" id="KW-1003">Cell membrane</keyword>
<feature type="transmembrane region" description="Helical" evidence="7">
    <location>
        <begin position="20"/>
        <end position="40"/>
    </location>
</feature>
<feature type="transmembrane region" description="Helical" evidence="7">
    <location>
        <begin position="297"/>
        <end position="317"/>
    </location>
</feature>
<dbReference type="SMART" id="SM00304">
    <property type="entry name" value="HAMP"/>
    <property type="match status" value="1"/>
</dbReference>
<dbReference type="RefSeq" id="WP_066137082.1">
    <property type="nucleotide sequence ID" value="NZ_CBCSGM010000001.1"/>
</dbReference>
<proteinExistence type="inferred from homology"/>
<dbReference type="PANTHER" id="PTHR32089">
    <property type="entry name" value="METHYL-ACCEPTING CHEMOTAXIS PROTEIN MCPB"/>
    <property type="match status" value="1"/>
</dbReference>
<dbReference type="InterPro" id="IPR004089">
    <property type="entry name" value="MCPsignal_dom"/>
</dbReference>
<dbReference type="SMART" id="SM00283">
    <property type="entry name" value="MA"/>
    <property type="match status" value="1"/>
</dbReference>
<dbReference type="KEGG" id="blen:NCTC4824_01483"/>
<evidence type="ECO:0000313" key="10">
    <source>
        <dbReference type="EMBL" id="SQI55458.1"/>
    </source>
</evidence>